<dbReference type="OrthoDB" id="9807187at2"/>
<evidence type="ECO:0000256" key="3">
    <source>
        <dbReference type="ARBA" id="ARBA00022475"/>
    </source>
</evidence>
<gene>
    <name evidence="8" type="ORF">ZBT109_2089</name>
</gene>
<dbReference type="STRING" id="1123510.GCA_000620025_00803"/>
<comment type="similarity">
    <text evidence="2">Belongs to the CPA3 antiporters (TC 2.A.63) subunit E family.</text>
</comment>
<keyword evidence="3" id="KW-1003">Cell membrane</keyword>
<comment type="subcellular location">
    <subcellularLocation>
        <location evidence="1">Cell membrane</location>
        <topology evidence="1">Multi-pass membrane protein</topology>
    </subcellularLocation>
</comment>
<evidence type="ECO:0000256" key="7">
    <source>
        <dbReference type="SAM" id="Phobius"/>
    </source>
</evidence>
<dbReference type="GO" id="GO:0005886">
    <property type="term" value="C:plasma membrane"/>
    <property type="evidence" value="ECO:0007669"/>
    <property type="project" value="UniProtKB-SubCell"/>
</dbReference>
<dbReference type="EMBL" id="AP018933">
    <property type="protein sequence ID" value="BBG30833.1"/>
    <property type="molecule type" value="Genomic_DNA"/>
</dbReference>
<dbReference type="Pfam" id="PF01899">
    <property type="entry name" value="MNHE"/>
    <property type="match status" value="1"/>
</dbReference>
<dbReference type="InterPro" id="IPR002758">
    <property type="entry name" value="Cation_antiport_E"/>
</dbReference>
<evidence type="ECO:0000256" key="4">
    <source>
        <dbReference type="ARBA" id="ARBA00022692"/>
    </source>
</evidence>
<dbReference type="PIRSF" id="PIRSF019239">
    <property type="entry name" value="MrpE"/>
    <property type="match status" value="1"/>
</dbReference>
<dbReference type="AlphaFoldDB" id="A0A348HGT1"/>
<proteinExistence type="inferred from homology"/>
<evidence type="ECO:0000256" key="2">
    <source>
        <dbReference type="ARBA" id="ARBA00006228"/>
    </source>
</evidence>
<evidence type="ECO:0000256" key="1">
    <source>
        <dbReference type="ARBA" id="ARBA00004651"/>
    </source>
</evidence>
<accession>A0A348HGT1</accession>
<dbReference type="NCBIfam" id="NF006518">
    <property type="entry name" value="PRK08965.1-2"/>
    <property type="match status" value="1"/>
</dbReference>
<protein>
    <submittedName>
        <fullName evidence="8">Multi subunit Na+/H+ antiporter, MnhE subunit</fullName>
    </submittedName>
</protein>
<keyword evidence="9" id="KW-1185">Reference proteome</keyword>
<dbReference type="RefSeq" id="WP_027705922.1">
    <property type="nucleotide sequence ID" value="NZ_AP018933.1"/>
</dbReference>
<evidence type="ECO:0000313" key="9">
    <source>
        <dbReference type="Proteomes" id="UP000267342"/>
    </source>
</evidence>
<dbReference type="PANTHER" id="PTHR34584">
    <property type="entry name" value="NA(+)/H(+) ANTIPORTER SUBUNIT E1"/>
    <property type="match status" value="1"/>
</dbReference>
<keyword evidence="4 7" id="KW-0812">Transmembrane</keyword>
<evidence type="ECO:0000256" key="5">
    <source>
        <dbReference type="ARBA" id="ARBA00022989"/>
    </source>
</evidence>
<keyword evidence="6 7" id="KW-0472">Membrane</keyword>
<name>A0A348HGT1_9GAMM</name>
<sequence>MKRMLRWLLSHPFISTLSFWCWILLNELTLPHVIVALVLAIMIPKLVDTFWVPQPHIHKPFKLVAYMLMVAWDILVSNIQVAKAILSLRHEPRPGFIIYPLAMQEPFPITLLTSTISLSPGTLSAHLRLHDNTLLIHALNIGDDREAFIQALYERYERPLKEIFGC</sequence>
<dbReference type="Proteomes" id="UP000267342">
    <property type="component" value="Chromosome"/>
</dbReference>
<dbReference type="KEGG" id="zpl:ZBT109_2089"/>
<organism evidence="8 9">
    <name type="scientific">Zymobacter palmae</name>
    <dbReference type="NCBI Taxonomy" id="33074"/>
    <lineage>
        <taxon>Bacteria</taxon>
        <taxon>Pseudomonadati</taxon>
        <taxon>Pseudomonadota</taxon>
        <taxon>Gammaproteobacteria</taxon>
        <taxon>Oceanospirillales</taxon>
        <taxon>Halomonadaceae</taxon>
        <taxon>Zymobacter group</taxon>
        <taxon>Zymobacter</taxon>
    </lineage>
</organism>
<evidence type="ECO:0000313" key="8">
    <source>
        <dbReference type="EMBL" id="BBG30833.1"/>
    </source>
</evidence>
<keyword evidence="5 7" id="KW-1133">Transmembrane helix</keyword>
<feature type="transmembrane region" description="Helical" evidence="7">
    <location>
        <begin position="20"/>
        <end position="43"/>
    </location>
</feature>
<evidence type="ECO:0000256" key="6">
    <source>
        <dbReference type="ARBA" id="ARBA00023136"/>
    </source>
</evidence>
<feature type="transmembrane region" description="Helical" evidence="7">
    <location>
        <begin position="63"/>
        <end position="86"/>
    </location>
</feature>
<dbReference type="PANTHER" id="PTHR34584:SF1">
    <property type="entry name" value="NA(+)_H(+) ANTIPORTER SUBUNIT E1"/>
    <property type="match status" value="1"/>
</dbReference>
<dbReference type="GO" id="GO:0008324">
    <property type="term" value="F:monoatomic cation transmembrane transporter activity"/>
    <property type="evidence" value="ECO:0007669"/>
    <property type="project" value="InterPro"/>
</dbReference>
<reference evidence="8 9" key="1">
    <citation type="submission" date="2018-09" db="EMBL/GenBank/DDBJ databases">
        <title>Zymobacter palmae IAM14233 (=T109) whole genome analysis.</title>
        <authorList>
            <person name="Yanase H."/>
        </authorList>
    </citation>
    <scope>NUCLEOTIDE SEQUENCE [LARGE SCALE GENOMIC DNA]</scope>
    <source>
        <strain evidence="8 9">IAM14233</strain>
    </source>
</reference>